<dbReference type="EMBL" id="KF900342">
    <property type="protein sequence ID" value="AIE91565.1"/>
    <property type="molecule type" value="Genomic_DNA"/>
</dbReference>
<organism evidence="3">
    <name type="scientific">uncultured marine group II/III euryarchaeote AD1000_12_E11</name>
    <dbReference type="NCBI Taxonomy" id="1457726"/>
    <lineage>
        <taxon>Archaea</taxon>
        <taxon>Methanobacteriati</taxon>
        <taxon>Methanobacteriota</taxon>
        <taxon>environmental samples</taxon>
    </lineage>
</organism>
<dbReference type="GO" id="GO:0008137">
    <property type="term" value="F:NADH dehydrogenase (ubiquinone) activity"/>
    <property type="evidence" value="ECO:0007669"/>
    <property type="project" value="InterPro"/>
</dbReference>
<dbReference type="PANTHER" id="PTHR10884:SF14">
    <property type="entry name" value="NADH DEHYDROGENASE [UBIQUINONE] IRON-SULFUR PROTEIN 3, MITOCHONDRIAL"/>
    <property type="match status" value="1"/>
</dbReference>
<name>A0A075FJE0_9EURY</name>
<evidence type="ECO:0000256" key="1">
    <source>
        <dbReference type="ARBA" id="ARBA00007569"/>
    </source>
</evidence>
<dbReference type="InterPro" id="IPR001268">
    <property type="entry name" value="NADH_UbQ_OxRdtase_30kDa_su"/>
</dbReference>
<dbReference type="InterPro" id="IPR037232">
    <property type="entry name" value="NADH_quin_OxRdtase_su_C/D-like"/>
</dbReference>
<comment type="similarity">
    <text evidence="1">Belongs to the complex I 30 kDa subunit family.</text>
</comment>
<evidence type="ECO:0000259" key="2">
    <source>
        <dbReference type="Pfam" id="PF00329"/>
    </source>
</evidence>
<dbReference type="PANTHER" id="PTHR10884">
    <property type="entry name" value="NADH DEHYDROGENASE UBIQUINONE IRON-SULFUR PROTEIN 3"/>
    <property type="match status" value="1"/>
</dbReference>
<reference evidence="3" key="1">
    <citation type="journal article" date="2014" name="Genome Biol. Evol.">
        <title>Pangenome evidence for extensive interdomain horizontal transfer affecting lineage core and shell genes in uncultured planktonic thaumarchaeota and euryarchaeota.</title>
        <authorList>
            <person name="Deschamps P."/>
            <person name="Zivanovic Y."/>
            <person name="Moreira D."/>
            <person name="Rodriguez-Valera F."/>
            <person name="Lopez-Garcia P."/>
        </authorList>
    </citation>
    <scope>NUCLEOTIDE SEQUENCE</scope>
</reference>
<proteinExistence type="inferred from homology"/>
<dbReference type="Gene3D" id="3.30.460.80">
    <property type="entry name" value="NADH:ubiquinone oxidoreductase, 30kDa subunit"/>
    <property type="match status" value="1"/>
</dbReference>
<accession>A0A075FJE0</accession>
<dbReference type="AlphaFoldDB" id="A0A075FJE0"/>
<dbReference type="Pfam" id="PF00329">
    <property type="entry name" value="Complex1_30kDa"/>
    <property type="match status" value="1"/>
</dbReference>
<dbReference type="SUPFAM" id="SSF143243">
    <property type="entry name" value="Nqo5-like"/>
    <property type="match status" value="1"/>
</dbReference>
<feature type="domain" description="NADH:ubiquinone oxidoreductase 30kDa subunit" evidence="2">
    <location>
        <begin position="49"/>
        <end position="195"/>
    </location>
</feature>
<evidence type="ECO:0000313" key="3">
    <source>
        <dbReference type="EMBL" id="AIE91565.1"/>
    </source>
</evidence>
<protein>
    <submittedName>
        <fullName evidence="3">NADH-quinone oxidoreductase subunit C</fullName>
    </submittedName>
</protein>
<sequence length="219" mass="24688">MGKIVPIKTQRAEADKLAAAISEIDGVEAEVAERVSGTNPRPVVLGNSSPESWRTLAEKLHSEHGVDYCSMVTGVHWPEGDEDKKWEIVYHLMRTGIRNPPIEDGLVQPVIVDPSTVRGSGTPLELELHVYLPETRTPSVDSVQDIWVGADWNEKETWDLVGIDFDGHQGMRRVLQPHETPKGFHPLQKQHHLRYHDFQDMYDDSQGFMRKPADAGKIK</sequence>